<protein>
    <submittedName>
        <fullName evidence="2">Uncharacterized protein</fullName>
    </submittedName>
</protein>
<evidence type="ECO:0000313" key="3">
    <source>
        <dbReference type="Proteomes" id="UP000238701"/>
    </source>
</evidence>
<organism evidence="2 3">
    <name type="scientific">Candidatus Sulfotelmatobacter kueseliae</name>
    <dbReference type="NCBI Taxonomy" id="2042962"/>
    <lineage>
        <taxon>Bacteria</taxon>
        <taxon>Pseudomonadati</taxon>
        <taxon>Acidobacteriota</taxon>
        <taxon>Terriglobia</taxon>
        <taxon>Terriglobales</taxon>
        <taxon>Candidatus Korobacteraceae</taxon>
        <taxon>Candidatus Sulfotelmatobacter</taxon>
    </lineage>
</organism>
<evidence type="ECO:0000256" key="1">
    <source>
        <dbReference type="SAM" id="MobiDB-lite"/>
    </source>
</evidence>
<feature type="region of interest" description="Disordered" evidence="1">
    <location>
        <begin position="103"/>
        <end position="157"/>
    </location>
</feature>
<proteinExistence type="predicted"/>
<dbReference type="EMBL" id="OMOD01000150">
    <property type="protein sequence ID" value="SPF44637.1"/>
    <property type="molecule type" value="Genomic_DNA"/>
</dbReference>
<accession>A0A2U3KYG4</accession>
<dbReference type="Proteomes" id="UP000238701">
    <property type="component" value="Unassembled WGS sequence"/>
</dbReference>
<gene>
    <name evidence="2" type="ORF">SBA1_550002</name>
</gene>
<name>A0A2U3KYG4_9BACT</name>
<feature type="compositionally biased region" description="Basic and acidic residues" evidence="1">
    <location>
        <begin position="143"/>
        <end position="157"/>
    </location>
</feature>
<dbReference type="AlphaFoldDB" id="A0A2U3KYG4"/>
<dbReference type="OrthoDB" id="10010934at2"/>
<reference evidence="3" key="1">
    <citation type="submission" date="2018-02" db="EMBL/GenBank/DDBJ databases">
        <authorList>
            <person name="Hausmann B."/>
        </authorList>
    </citation>
    <scope>NUCLEOTIDE SEQUENCE [LARGE SCALE GENOMIC DNA]</scope>
    <source>
        <strain evidence="3">Peat soil MAG SbA1</strain>
    </source>
</reference>
<feature type="compositionally biased region" description="Basic residues" evidence="1">
    <location>
        <begin position="1"/>
        <end position="24"/>
    </location>
</feature>
<feature type="region of interest" description="Disordered" evidence="1">
    <location>
        <begin position="1"/>
        <end position="38"/>
    </location>
</feature>
<evidence type="ECO:0000313" key="2">
    <source>
        <dbReference type="EMBL" id="SPF44637.1"/>
    </source>
</evidence>
<sequence>MIKKKTTKSKKTGKKTGKKKGKAKPKAETNPAEVRKEVSELVKEHATEMAQAVIDEGNKGQLAPVKYLFEMANIFPPAEDGTQATTEEDCLAKILIERLKLAAAPGEKNGEAGESAAEDARPTTSNEAGASDPAGEQGDSGGDEAKVEADARKEVLV</sequence>